<accession>A0AAD2EK93</accession>
<dbReference type="Proteomes" id="UP001190452">
    <property type="component" value="Unassembled WGS sequence"/>
</dbReference>
<dbReference type="EMBL" id="CAUDKV010000010">
    <property type="protein sequence ID" value="CAJ0874931.1"/>
    <property type="molecule type" value="Genomic_DNA"/>
</dbReference>
<keyword evidence="1" id="KW-1133">Transmembrane helix</keyword>
<dbReference type="Proteomes" id="UP001190002">
    <property type="component" value="Unassembled WGS sequence"/>
</dbReference>
<proteinExistence type="predicted"/>
<keyword evidence="1" id="KW-0812">Transmembrane</keyword>
<dbReference type="EMBL" id="CATVXE010000010">
    <property type="protein sequence ID" value="CAJ0684704.1"/>
    <property type="molecule type" value="Genomic_DNA"/>
</dbReference>
<evidence type="ECO:0000313" key="4">
    <source>
        <dbReference type="Proteomes" id="UP001190002"/>
    </source>
</evidence>
<reference evidence="2 5" key="1">
    <citation type="submission" date="2023-07" db="EMBL/GenBank/DDBJ databases">
        <authorList>
            <person name="Peeters C."/>
        </authorList>
    </citation>
    <scope>NUCLEOTIDE SEQUENCE</scope>
    <source>
        <strain evidence="3 5">R-77569</strain>
        <strain evidence="2">R-77591</strain>
    </source>
</reference>
<organism evidence="2 4">
    <name type="scientific">Ralstonia mannitolilytica</name>
    <dbReference type="NCBI Taxonomy" id="105219"/>
    <lineage>
        <taxon>Bacteria</taxon>
        <taxon>Pseudomonadati</taxon>
        <taxon>Pseudomonadota</taxon>
        <taxon>Betaproteobacteria</taxon>
        <taxon>Burkholderiales</taxon>
        <taxon>Burkholderiaceae</taxon>
        <taxon>Ralstonia</taxon>
    </lineage>
</organism>
<evidence type="ECO:0000313" key="5">
    <source>
        <dbReference type="Proteomes" id="UP001190452"/>
    </source>
</evidence>
<dbReference type="NCBIfam" id="TIGR02523">
    <property type="entry name" value="type_IV_pilV"/>
    <property type="match status" value="1"/>
</dbReference>
<name>A0AAD2EK93_9RALS</name>
<keyword evidence="5" id="KW-1185">Reference proteome</keyword>
<sequence length="207" mass="21497">MRHALPGKALGFTMLEALIAVLILAVGVLSVANLLIKSYRFTQQAGYDAMGQQLAATMADRIRLNSDQQTASDAYVFDTQTASSVSVPINFYQNGSSTGCTGPSSAVCAAATVNFDLAEWRNAVQGSLPRGRGVICHDNPMYSATKGFDWPCTNSASDPLVVKVGWVSRLSAADQGTSVAASAVLADTASGVVATAQTMIVVNAGTN</sequence>
<evidence type="ECO:0000256" key="1">
    <source>
        <dbReference type="SAM" id="Phobius"/>
    </source>
</evidence>
<comment type="caution">
    <text evidence="2">The sequence shown here is derived from an EMBL/GenBank/DDBJ whole genome shotgun (WGS) entry which is preliminary data.</text>
</comment>
<evidence type="ECO:0008006" key="6">
    <source>
        <dbReference type="Google" id="ProtNLM"/>
    </source>
</evidence>
<feature type="transmembrane region" description="Helical" evidence="1">
    <location>
        <begin position="12"/>
        <end position="36"/>
    </location>
</feature>
<evidence type="ECO:0000313" key="3">
    <source>
        <dbReference type="EMBL" id="CAJ0874931.1"/>
    </source>
</evidence>
<dbReference type="RefSeq" id="WP_063392974.1">
    <property type="nucleotide sequence ID" value="NZ_CATVXE010000010.1"/>
</dbReference>
<evidence type="ECO:0000313" key="2">
    <source>
        <dbReference type="EMBL" id="CAJ0684704.1"/>
    </source>
</evidence>
<gene>
    <name evidence="3" type="ORF">R77569_02665</name>
    <name evidence="2" type="ORF">R77591_02559</name>
</gene>
<keyword evidence="1" id="KW-0472">Membrane</keyword>
<dbReference type="InterPro" id="IPR013362">
    <property type="entry name" value="Pilus_4_PilV"/>
</dbReference>
<dbReference type="AlphaFoldDB" id="A0AAD2EK93"/>
<protein>
    <recommendedName>
        <fullName evidence="6">Type IV pilus modification protein PilV</fullName>
    </recommendedName>
</protein>